<sequence length="68" mass="7681">MFLQNHPLLRLHHVPPPTTTLPFRRCHHLPTQPPSLTPLPPQPTSVAASVRDRPPPCQNRPLISQQES</sequence>
<name>A0ACB9HF00_9ASTR</name>
<organism evidence="1 2">
    <name type="scientific">Smallanthus sonchifolius</name>
    <dbReference type="NCBI Taxonomy" id="185202"/>
    <lineage>
        <taxon>Eukaryota</taxon>
        <taxon>Viridiplantae</taxon>
        <taxon>Streptophyta</taxon>
        <taxon>Embryophyta</taxon>
        <taxon>Tracheophyta</taxon>
        <taxon>Spermatophyta</taxon>
        <taxon>Magnoliopsida</taxon>
        <taxon>eudicotyledons</taxon>
        <taxon>Gunneridae</taxon>
        <taxon>Pentapetalae</taxon>
        <taxon>asterids</taxon>
        <taxon>campanulids</taxon>
        <taxon>Asterales</taxon>
        <taxon>Asteraceae</taxon>
        <taxon>Asteroideae</taxon>
        <taxon>Heliantheae alliance</taxon>
        <taxon>Millerieae</taxon>
        <taxon>Smallanthus</taxon>
    </lineage>
</organism>
<protein>
    <submittedName>
        <fullName evidence="1">Uncharacterized protein</fullName>
    </submittedName>
</protein>
<reference evidence="1 2" key="2">
    <citation type="journal article" date="2022" name="Mol. Ecol. Resour.">
        <title>The genomes of chicory, endive, great burdock and yacon provide insights into Asteraceae paleo-polyploidization history and plant inulin production.</title>
        <authorList>
            <person name="Fan W."/>
            <person name="Wang S."/>
            <person name="Wang H."/>
            <person name="Wang A."/>
            <person name="Jiang F."/>
            <person name="Liu H."/>
            <person name="Zhao H."/>
            <person name="Xu D."/>
            <person name="Zhang Y."/>
        </authorList>
    </citation>
    <scope>NUCLEOTIDE SEQUENCE [LARGE SCALE GENOMIC DNA]</scope>
    <source>
        <strain evidence="2">cv. Yunnan</strain>
        <tissue evidence="1">Leaves</tissue>
    </source>
</reference>
<accession>A0ACB9HF00</accession>
<dbReference type="EMBL" id="CM042029">
    <property type="protein sequence ID" value="KAI3793826.1"/>
    <property type="molecule type" value="Genomic_DNA"/>
</dbReference>
<dbReference type="Proteomes" id="UP001056120">
    <property type="component" value="Linkage Group LG12"/>
</dbReference>
<proteinExistence type="predicted"/>
<comment type="caution">
    <text evidence="1">The sequence shown here is derived from an EMBL/GenBank/DDBJ whole genome shotgun (WGS) entry which is preliminary data.</text>
</comment>
<evidence type="ECO:0000313" key="1">
    <source>
        <dbReference type="EMBL" id="KAI3793826.1"/>
    </source>
</evidence>
<reference evidence="2" key="1">
    <citation type="journal article" date="2022" name="Mol. Ecol. Resour.">
        <title>The genomes of chicory, endive, great burdock and yacon provide insights into Asteraceae palaeo-polyploidization history and plant inulin production.</title>
        <authorList>
            <person name="Fan W."/>
            <person name="Wang S."/>
            <person name="Wang H."/>
            <person name="Wang A."/>
            <person name="Jiang F."/>
            <person name="Liu H."/>
            <person name="Zhao H."/>
            <person name="Xu D."/>
            <person name="Zhang Y."/>
        </authorList>
    </citation>
    <scope>NUCLEOTIDE SEQUENCE [LARGE SCALE GENOMIC DNA]</scope>
    <source>
        <strain evidence="2">cv. Yunnan</strain>
    </source>
</reference>
<gene>
    <name evidence="1" type="ORF">L1987_36449</name>
</gene>
<keyword evidence="2" id="KW-1185">Reference proteome</keyword>
<evidence type="ECO:0000313" key="2">
    <source>
        <dbReference type="Proteomes" id="UP001056120"/>
    </source>
</evidence>